<gene>
    <name evidence="6" type="primary">CES1</name>
</gene>
<feature type="domain" description="Carboxylesterase type B" evidence="4">
    <location>
        <begin position="27"/>
        <end position="547"/>
    </location>
</feature>
<evidence type="ECO:0000256" key="2">
    <source>
        <dbReference type="ARBA" id="ARBA00022801"/>
    </source>
</evidence>
<evidence type="ECO:0000256" key="1">
    <source>
        <dbReference type="ARBA" id="ARBA00005964"/>
    </source>
</evidence>
<dbReference type="CDD" id="cd00312">
    <property type="entry name" value="Esterase_lipase"/>
    <property type="match status" value="1"/>
</dbReference>
<evidence type="ECO:0000259" key="4">
    <source>
        <dbReference type="Pfam" id="PF00135"/>
    </source>
</evidence>
<dbReference type="GeneID" id="107110324"/>
<organism evidence="5 6">
    <name type="scientific">Gekko japonicus</name>
    <name type="common">Schlegel's Japanese gecko</name>
    <dbReference type="NCBI Taxonomy" id="146911"/>
    <lineage>
        <taxon>Eukaryota</taxon>
        <taxon>Metazoa</taxon>
        <taxon>Chordata</taxon>
        <taxon>Craniata</taxon>
        <taxon>Vertebrata</taxon>
        <taxon>Euteleostomi</taxon>
        <taxon>Lepidosauria</taxon>
        <taxon>Squamata</taxon>
        <taxon>Bifurcata</taxon>
        <taxon>Gekkota</taxon>
        <taxon>Gekkonidae</taxon>
        <taxon>Gekkoninae</taxon>
        <taxon>Gekko</taxon>
    </lineage>
</organism>
<dbReference type="Proteomes" id="UP000694871">
    <property type="component" value="Unplaced"/>
</dbReference>
<evidence type="ECO:0000313" key="6">
    <source>
        <dbReference type="RefSeq" id="XP_015266581.1"/>
    </source>
</evidence>
<accession>A0ABM1JYP4</accession>
<dbReference type="Pfam" id="PF00135">
    <property type="entry name" value="COesterase"/>
    <property type="match status" value="1"/>
</dbReference>
<dbReference type="SUPFAM" id="SSF53474">
    <property type="entry name" value="alpha/beta-Hydrolases"/>
    <property type="match status" value="1"/>
</dbReference>
<keyword evidence="3" id="KW-0732">Signal</keyword>
<feature type="chain" id="PRO_5044978439" description="Carboxylic ester hydrolase" evidence="3">
    <location>
        <begin position="22"/>
        <end position="565"/>
    </location>
</feature>
<proteinExistence type="inferred from homology"/>
<keyword evidence="2 3" id="KW-0378">Hydrolase</keyword>
<name>A0ABM1JYP4_GEKJA</name>
<protein>
    <recommendedName>
        <fullName evidence="3">Carboxylic ester hydrolase</fullName>
        <ecNumber evidence="3">3.1.1.-</ecNumber>
    </recommendedName>
</protein>
<dbReference type="RefSeq" id="XP_015266581.1">
    <property type="nucleotide sequence ID" value="XM_015411095.1"/>
</dbReference>
<sequence>MSNREGIWVFVLIFAAWVAEGHDPAPSEVLTKYGRLRGQQVKVSSAKKDVNVFLGIPYAKPPTGNLRFAPPVPAEPWSGLRDATSYPAMCLQDPVVGQAMSDAFTNRKEKVSLTVSEDCLYLNVYTVAHSDTKPKLPVMVWIHGGGLLLGMASTYDGSALAAYEEVVVVAIQYRLGILGFYSSGDTTARGNWGLLDQVAALQWVQENIADFGGDPGSVTIFGESAGGFSTCALVVSPLAKGLFHKAISESGVCLLDGLMDMHPEKHAKKISEAAGCKTTSSSEMLHCLKGKTEEDILQAISKMDLNRLNLDEDERYSVFSYAVVDGVFFPKLPKDLLAEKNTNNVPYIIGFNNHESGWIVPHMLDFPDFTRGLDRATVTSMIRGLKQFTSVAPEHAQIIVDEYLKDIEDPIQLRDQLLDMLGDVVFVAPAIQTARYHRDAGYPTYVYEFQHRPSFHGALKPDFVKADHGDEIGFVFGRPFLAGDANEEERNLSKTVMKYWANFARTGNPNGEGLPTWPKYDQKEQYLEINLKQKAAKKLKEKQVVFWTKIVPEKIAESRRERTEL</sequence>
<keyword evidence="5" id="KW-1185">Reference proteome</keyword>
<feature type="signal peptide" evidence="3">
    <location>
        <begin position="1"/>
        <end position="21"/>
    </location>
</feature>
<dbReference type="InterPro" id="IPR050309">
    <property type="entry name" value="Type-B_Carboxylest/Lipase"/>
</dbReference>
<dbReference type="InterPro" id="IPR002018">
    <property type="entry name" value="CarbesteraseB"/>
</dbReference>
<evidence type="ECO:0000313" key="5">
    <source>
        <dbReference type="Proteomes" id="UP000694871"/>
    </source>
</evidence>
<dbReference type="InterPro" id="IPR019826">
    <property type="entry name" value="Carboxylesterase_B_AS"/>
</dbReference>
<dbReference type="PANTHER" id="PTHR11559">
    <property type="entry name" value="CARBOXYLESTERASE"/>
    <property type="match status" value="1"/>
</dbReference>
<dbReference type="InterPro" id="IPR029058">
    <property type="entry name" value="AB_hydrolase_fold"/>
</dbReference>
<reference evidence="6" key="1">
    <citation type="submission" date="2025-08" db="UniProtKB">
        <authorList>
            <consortium name="RefSeq"/>
        </authorList>
    </citation>
    <scope>IDENTIFICATION</scope>
</reference>
<dbReference type="PROSITE" id="PS00122">
    <property type="entry name" value="CARBOXYLESTERASE_B_1"/>
    <property type="match status" value="1"/>
</dbReference>
<dbReference type="Gene3D" id="3.40.50.1820">
    <property type="entry name" value="alpha/beta hydrolase"/>
    <property type="match status" value="1"/>
</dbReference>
<comment type="similarity">
    <text evidence="1 3">Belongs to the type-B carboxylesterase/lipase family.</text>
</comment>
<evidence type="ECO:0000256" key="3">
    <source>
        <dbReference type="RuleBase" id="RU361235"/>
    </source>
</evidence>
<dbReference type="EC" id="3.1.1.-" evidence="3"/>